<dbReference type="FunFam" id="2.70.150.10:FF:000002">
    <property type="entry name" value="Copper-transporting ATPase 1, putative"/>
    <property type="match status" value="1"/>
</dbReference>
<keyword evidence="9 15" id="KW-0067">ATP-binding</keyword>
<dbReference type="NCBIfam" id="TIGR01512">
    <property type="entry name" value="ATPase-IB2_Cd"/>
    <property type="match status" value="1"/>
</dbReference>
<keyword evidence="11" id="KW-1278">Translocase</keyword>
<evidence type="ECO:0000256" key="7">
    <source>
        <dbReference type="ARBA" id="ARBA00022723"/>
    </source>
</evidence>
<evidence type="ECO:0000256" key="12">
    <source>
        <dbReference type="ARBA" id="ARBA00022989"/>
    </source>
</evidence>
<evidence type="ECO:0000256" key="9">
    <source>
        <dbReference type="ARBA" id="ARBA00022840"/>
    </source>
</evidence>
<dbReference type="InterPro" id="IPR036412">
    <property type="entry name" value="HAD-like_sf"/>
</dbReference>
<evidence type="ECO:0000256" key="3">
    <source>
        <dbReference type="ARBA" id="ARBA00022448"/>
    </source>
</evidence>
<keyword evidence="3" id="KW-0813">Transport</keyword>
<feature type="transmembrane region" description="Helical" evidence="15">
    <location>
        <begin position="439"/>
        <end position="461"/>
    </location>
</feature>
<dbReference type="Pfam" id="PF00702">
    <property type="entry name" value="Hydrolase"/>
    <property type="match status" value="1"/>
</dbReference>
<feature type="transmembrane region" description="Helical" evidence="15">
    <location>
        <begin position="762"/>
        <end position="782"/>
    </location>
</feature>
<feature type="transmembrane region" description="Helical" evidence="15">
    <location>
        <begin position="193"/>
        <end position="212"/>
    </location>
</feature>
<dbReference type="PROSITE" id="PS50846">
    <property type="entry name" value="HMA_2"/>
    <property type="match status" value="1"/>
</dbReference>
<evidence type="ECO:0000256" key="10">
    <source>
        <dbReference type="ARBA" id="ARBA00022842"/>
    </source>
</evidence>
<keyword evidence="5" id="KW-0597">Phosphoprotein</keyword>
<feature type="domain" description="HMA" evidence="16">
    <location>
        <begin position="105"/>
        <end position="171"/>
    </location>
</feature>
<dbReference type="InterPro" id="IPR036163">
    <property type="entry name" value="HMA_dom_sf"/>
</dbReference>
<evidence type="ECO:0000256" key="15">
    <source>
        <dbReference type="RuleBase" id="RU362081"/>
    </source>
</evidence>
<evidence type="ECO:0000256" key="14">
    <source>
        <dbReference type="ARBA" id="ARBA00023136"/>
    </source>
</evidence>
<evidence type="ECO:0000259" key="16">
    <source>
        <dbReference type="PROSITE" id="PS50846"/>
    </source>
</evidence>
<dbReference type="GO" id="GO:0055070">
    <property type="term" value="P:copper ion homeostasis"/>
    <property type="evidence" value="ECO:0007669"/>
    <property type="project" value="TreeGrafter"/>
</dbReference>
<evidence type="ECO:0000256" key="13">
    <source>
        <dbReference type="ARBA" id="ARBA00023065"/>
    </source>
</evidence>
<dbReference type="InterPro" id="IPR008250">
    <property type="entry name" value="ATPase_P-typ_transduc_dom_A_sf"/>
</dbReference>
<dbReference type="CDD" id="cd00371">
    <property type="entry name" value="HMA"/>
    <property type="match status" value="1"/>
</dbReference>
<dbReference type="InterPro" id="IPR018303">
    <property type="entry name" value="ATPase_P-typ_P_site"/>
</dbReference>
<dbReference type="AlphaFoldDB" id="A0A1I3GTT0"/>
<dbReference type="InterPro" id="IPR021993">
    <property type="entry name" value="ATPase-cat-bd"/>
</dbReference>
<dbReference type="CDD" id="cd02079">
    <property type="entry name" value="P-type_ATPase_HM"/>
    <property type="match status" value="1"/>
</dbReference>
<keyword evidence="13" id="KW-0406">Ion transport</keyword>
<dbReference type="NCBIfam" id="TIGR01494">
    <property type="entry name" value="ATPase_P-type"/>
    <property type="match status" value="1"/>
</dbReference>
<reference evidence="18" key="1">
    <citation type="submission" date="2016-10" db="EMBL/GenBank/DDBJ databases">
        <authorList>
            <person name="Varghese N."/>
            <person name="Submissions S."/>
        </authorList>
    </citation>
    <scope>NUCLEOTIDE SEQUENCE [LARGE SCALE GENOMIC DNA]</scope>
    <source>
        <strain evidence="18">LMG 22563</strain>
    </source>
</reference>
<dbReference type="RefSeq" id="WP_167364657.1">
    <property type="nucleotide sequence ID" value="NZ_FORC01000001.1"/>
</dbReference>
<evidence type="ECO:0000256" key="5">
    <source>
        <dbReference type="ARBA" id="ARBA00022553"/>
    </source>
</evidence>
<feature type="transmembrane region" description="Helical" evidence="15">
    <location>
        <begin position="467"/>
        <end position="490"/>
    </location>
</feature>
<dbReference type="Pfam" id="PF00403">
    <property type="entry name" value="HMA"/>
    <property type="match status" value="1"/>
</dbReference>
<dbReference type="InterPro" id="IPR059000">
    <property type="entry name" value="ATPase_P-type_domA"/>
</dbReference>
<dbReference type="SUPFAM" id="SSF56784">
    <property type="entry name" value="HAD-like"/>
    <property type="match status" value="1"/>
</dbReference>
<dbReference type="InterPro" id="IPR006121">
    <property type="entry name" value="HMA_dom"/>
</dbReference>
<comment type="subcellular location">
    <subcellularLocation>
        <location evidence="1">Cell membrane</location>
        <topology evidence="1">Multi-pass membrane protein</topology>
    </subcellularLocation>
</comment>
<evidence type="ECO:0000256" key="4">
    <source>
        <dbReference type="ARBA" id="ARBA00022475"/>
    </source>
</evidence>
<dbReference type="SUPFAM" id="SSF55008">
    <property type="entry name" value="HMA, heavy metal-associated domain"/>
    <property type="match status" value="1"/>
</dbReference>
<evidence type="ECO:0000256" key="11">
    <source>
        <dbReference type="ARBA" id="ARBA00022967"/>
    </source>
</evidence>
<dbReference type="InterPro" id="IPR023214">
    <property type="entry name" value="HAD_sf"/>
</dbReference>
<evidence type="ECO:0000313" key="17">
    <source>
        <dbReference type="EMBL" id="SFI26803.1"/>
    </source>
</evidence>
<keyword evidence="14 15" id="KW-0472">Membrane</keyword>
<keyword evidence="6 15" id="KW-0812">Transmembrane</keyword>
<dbReference type="PRINTS" id="PR00119">
    <property type="entry name" value="CATATPASE"/>
</dbReference>
<dbReference type="NCBIfam" id="TIGR01511">
    <property type="entry name" value="ATPase-IB1_Cu"/>
    <property type="match status" value="1"/>
</dbReference>
<dbReference type="GO" id="GO:0043682">
    <property type="term" value="F:P-type divalent copper transporter activity"/>
    <property type="evidence" value="ECO:0007669"/>
    <property type="project" value="TreeGrafter"/>
</dbReference>
<dbReference type="PANTHER" id="PTHR43520:SF5">
    <property type="entry name" value="CATION-TRANSPORTING P-TYPE ATPASE-RELATED"/>
    <property type="match status" value="1"/>
</dbReference>
<keyword evidence="8 15" id="KW-0547">Nucleotide-binding</keyword>
<dbReference type="PANTHER" id="PTHR43520">
    <property type="entry name" value="ATP7, ISOFORM B"/>
    <property type="match status" value="1"/>
</dbReference>
<dbReference type="Pfam" id="PF00122">
    <property type="entry name" value="E1-E2_ATPase"/>
    <property type="match status" value="1"/>
</dbReference>
<evidence type="ECO:0000313" key="18">
    <source>
        <dbReference type="Proteomes" id="UP000183018"/>
    </source>
</evidence>
<keyword evidence="4 15" id="KW-1003">Cell membrane</keyword>
<sequence length="812" mass="86620">MDTSLATSAPLERSSPAPCYHCGLPAPAGSRFSAVVLGQSRALCCPGCQAVAETIVQNGLEHYYSHRSEAANNPQQLPQALPDELALYDRRDVQQPFVEQSGEWSETSLLIEGISCAACGWLIEKHLNALPGVAEAHLNLSNHRLRVRWSASALPLSGLLGEVRRIGYAAHPWQADAAAEQLTRENRRAMRQLGVAGLLWMQVMMASMATWPEFNVDLSPELDSILRWVSLFLTTPIVFYCCGQFFRGALRDLRTRHLSMDVSVSLAIGGAYAAGIWSTVMGHGELYFDAVGMFALFLLSGRYLERRARERTAAATAQLVKLLPASCLRLDEQGQGQRILLSELQPGDQVLVPPGALIPADGQVLAGQSSVDESLLTGEYLPQARSVGDGVTAGTLNVEGPLTVEVQALGDATRLSAIVRLLERAQSEKPRLAEIADRVAQWFLLIVLVVAAIVGVVWWQLDASQAFWVVLALLVATCPCALALATPTALTTATGTLHKLGMLLTRGHVLEGLEQIDTLIVDKTGTLTEGRLTLRAVHPLGSLDGDTCLALAAALESQSEHPIARAFGRATARVEALENIPGLGLQGIVEGRRLRIGGAEFVSALSGCTAPAIAGGQGQWLLLGDEQGPLAWFVLDDRLREDAPALVEAACGRGWQILLLSGDSSPMVGEVARQLGIDQARGGLTPDAKLAILRDLQARGRRVLMLGDGVNDVPVLAGADISVAMGSASDLAKTSADAVLLSNRLTSLVDALRLARRTRTIIIENLAWAGLYNGLVLPFAALGWITPIWAALGMSASSLLVVLNALRLGKAP</sequence>
<name>A0A1I3GTT0_9GAMM</name>
<dbReference type="GO" id="GO:0005886">
    <property type="term" value="C:plasma membrane"/>
    <property type="evidence" value="ECO:0007669"/>
    <property type="project" value="UniProtKB-SubCell"/>
</dbReference>
<dbReference type="SUPFAM" id="SSF81665">
    <property type="entry name" value="Calcium ATPase, transmembrane domain M"/>
    <property type="match status" value="1"/>
</dbReference>
<organism evidence="17 18">
    <name type="scientific">Phytopseudomonas argentinensis</name>
    <dbReference type="NCBI Taxonomy" id="289370"/>
    <lineage>
        <taxon>Bacteria</taxon>
        <taxon>Pseudomonadati</taxon>
        <taxon>Pseudomonadota</taxon>
        <taxon>Gammaproteobacteria</taxon>
        <taxon>Pseudomonadales</taxon>
        <taxon>Pseudomonadaceae</taxon>
        <taxon>Phytopseudomonas</taxon>
    </lineage>
</organism>
<keyword evidence="18" id="KW-1185">Reference proteome</keyword>
<evidence type="ECO:0000256" key="2">
    <source>
        <dbReference type="ARBA" id="ARBA00006024"/>
    </source>
</evidence>
<dbReference type="Proteomes" id="UP000183018">
    <property type="component" value="Unassembled WGS sequence"/>
</dbReference>
<dbReference type="GO" id="GO:0005507">
    <property type="term" value="F:copper ion binding"/>
    <property type="evidence" value="ECO:0007669"/>
    <property type="project" value="TreeGrafter"/>
</dbReference>
<keyword evidence="7 15" id="KW-0479">Metal-binding</keyword>
<feature type="transmembrane region" description="Helical" evidence="15">
    <location>
        <begin position="258"/>
        <end position="280"/>
    </location>
</feature>
<dbReference type="Pfam" id="PF12156">
    <property type="entry name" value="ATPase-cat_bd"/>
    <property type="match status" value="1"/>
</dbReference>
<dbReference type="NCBIfam" id="TIGR01525">
    <property type="entry name" value="ATPase-IB_hvy"/>
    <property type="match status" value="1"/>
</dbReference>
<keyword evidence="12 15" id="KW-1133">Transmembrane helix</keyword>
<evidence type="ECO:0000256" key="1">
    <source>
        <dbReference type="ARBA" id="ARBA00004651"/>
    </source>
</evidence>
<dbReference type="STRING" id="289370.SAMN05216602_0352"/>
<accession>A0A1I3GTT0</accession>
<dbReference type="SUPFAM" id="SSF81653">
    <property type="entry name" value="Calcium ATPase, transduction domain A"/>
    <property type="match status" value="1"/>
</dbReference>
<dbReference type="EMBL" id="FORC01000001">
    <property type="protein sequence ID" value="SFI26803.1"/>
    <property type="molecule type" value="Genomic_DNA"/>
</dbReference>
<dbReference type="GO" id="GO:0005524">
    <property type="term" value="F:ATP binding"/>
    <property type="evidence" value="ECO:0007669"/>
    <property type="project" value="UniProtKB-UniRule"/>
</dbReference>
<keyword evidence="10" id="KW-0460">Magnesium</keyword>
<dbReference type="PROSITE" id="PS00154">
    <property type="entry name" value="ATPASE_E1_E2"/>
    <property type="match status" value="1"/>
</dbReference>
<evidence type="ECO:0000256" key="8">
    <source>
        <dbReference type="ARBA" id="ARBA00022741"/>
    </source>
</evidence>
<dbReference type="Gene3D" id="3.40.1110.10">
    <property type="entry name" value="Calcium-transporting ATPase, cytoplasmic domain N"/>
    <property type="match status" value="1"/>
</dbReference>
<feature type="transmembrane region" description="Helical" evidence="15">
    <location>
        <begin position="224"/>
        <end position="246"/>
    </location>
</feature>
<comment type="similarity">
    <text evidence="2 15">Belongs to the cation transport ATPase (P-type) (TC 3.A.3) family. Type IB subfamily.</text>
</comment>
<dbReference type="InterPro" id="IPR023299">
    <property type="entry name" value="ATPase_P-typ_cyto_dom_N"/>
</dbReference>
<protein>
    <submittedName>
        <fullName evidence="17">Cu2+-exporting ATPase</fullName>
    </submittedName>
</protein>
<gene>
    <name evidence="17" type="ORF">SAMN05216602_0352</name>
</gene>
<dbReference type="InterPro" id="IPR023298">
    <property type="entry name" value="ATPase_P-typ_TM_dom_sf"/>
</dbReference>
<dbReference type="Gene3D" id="3.30.70.100">
    <property type="match status" value="1"/>
</dbReference>
<dbReference type="InterPro" id="IPR027256">
    <property type="entry name" value="P-typ_ATPase_IB"/>
</dbReference>
<proteinExistence type="inferred from homology"/>
<dbReference type="GO" id="GO:0016887">
    <property type="term" value="F:ATP hydrolysis activity"/>
    <property type="evidence" value="ECO:0007669"/>
    <property type="project" value="InterPro"/>
</dbReference>
<dbReference type="Gene3D" id="3.40.50.1000">
    <property type="entry name" value="HAD superfamily/HAD-like"/>
    <property type="match status" value="1"/>
</dbReference>
<feature type="transmembrane region" description="Helical" evidence="15">
    <location>
        <begin position="286"/>
        <end position="304"/>
    </location>
</feature>
<evidence type="ECO:0000256" key="6">
    <source>
        <dbReference type="ARBA" id="ARBA00022692"/>
    </source>
</evidence>
<dbReference type="Gene3D" id="2.70.150.10">
    <property type="entry name" value="Calcium-transporting ATPase, cytoplasmic transduction domain A"/>
    <property type="match status" value="1"/>
</dbReference>
<dbReference type="InterPro" id="IPR001757">
    <property type="entry name" value="P_typ_ATPase"/>
</dbReference>